<gene>
    <name evidence="2" type="ORF">K450DRAFT_227788</name>
</gene>
<reference evidence="2" key="2">
    <citation type="journal article" date="2022" name="Proc. Natl. Acad. Sci. U.S.A.">
        <title>Diploid-dominant life cycles characterize the early evolution of Fungi.</title>
        <authorList>
            <person name="Amses K.R."/>
            <person name="Simmons D.R."/>
            <person name="Longcore J.E."/>
            <person name="Mondo S.J."/>
            <person name="Seto K."/>
            <person name="Jeronimo G.H."/>
            <person name="Bonds A.E."/>
            <person name="Quandt C.A."/>
            <person name="Davis W.J."/>
            <person name="Chang Y."/>
            <person name="Federici B.A."/>
            <person name="Kuo A."/>
            <person name="LaButti K."/>
            <person name="Pangilinan J."/>
            <person name="Andreopoulos W."/>
            <person name="Tritt A."/>
            <person name="Riley R."/>
            <person name="Hundley H."/>
            <person name="Johnson J."/>
            <person name="Lipzen A."/>
            <person name="Barry K."/>
            <person name="Lang B.F."/>
            <person name="Cuomo C.A."/>
            <person name="Buchler N.E."/>
            <person name="Grigoriev I.V."/>
            <person name="Spatafora J.W."/>
            <person name="Stajich J.E."/>
            <person name="James T.Y."/>
        </authorList>
    </citation>
    <scope>NUCLEOTIDE SEQUENCE</scope>
    <source>
        <strain evidence="2">AG</strain>
    </source>
</reference>
<evidence type="ECO:0000313" key="2">
    <source>
        <dbReference type="EMBL" id="KAI8582571.1"/>
    </source>
</evidence>
<dbReference type="GeneID" id="75912141"/>
<evidence type="ECO:0000256" key="1">
    <source>
        <dbReference type="SAM" id="Phobius"/>
    </source>
</evidence>
<organism evidence="2 3">
    <name type="scientific">Umbelopsis ramanniana AG</name>
    <dbReference type="NCBI Taxonomy" id="1314678"/>
    <lineage>
        <taxon>Eukaryota</taxon>
        <taxon>Fungi</taxon>
        <taxon>Fungi incertae sedis</taxon>
        <taxon>Mucoromycota</taxon>
        <taxon>Mucoromycotina</taxon>
        <taxon>Umbelopsidomycetes</taxon>
        <taxon>Umbelopsidales</taxon>
        <taxon>Umbelopsidaceae</taxon>
        <taxon>Umbelopsis</taxon>
    </lineage>
</organism>
<reference evidence="2" key="1">
    <citation type="submission" date="2021-06" db="EMBL/GenBank/DDBJ databases">
        <authorList>
            <consortium name="DOE Joint Genome Institute"/>
            <person name="Mondo S.J."/>
            <person name="Amses K.R."/>
            <person name="Simmons D.R."/>
            <person name="Longcore J.E."/>
            <person name="Seto K."/>
            <person name="Alves G.H."/>
            <person name="Bonds A.E."/>
            <person name="Quandt C.A."/>
            <person name="Davis W.J."/>
            <person name="Chang Y."/>
            <person name="Letcher P.M."/>
            <person name="Powell M.J."/>
            <person name="Kuo A."/>
            <person name="Labutti K."/>
            <person name="Pangilinan J."/>
            <person name="Andreopoulos W."/>
            <person name="Tritt A."/>
            <person name="Riley R."/>
            <person name="Hundley H."/>
            <person name="Johnson J."/>
            <person name="Lipzen A."/>
            <person name="Barry K."/>
            <person name="Berbee M.L."/>
            <person name="Buchler N.E."/>
            <person name="Grigoriev I.V."/>
            <person name="Spatafora J.W."/>
            <person name="Stajich J.E."/>
            <person name="James T.Y."/>
        </authorList>
    </citation>
    <scope>NUCLEOTIDE SEQUENCE</scope>
    <source>
        <strain evidence="2">AG</strain>
    </source>
</reference>
<feature type="transmembrane region" description="Helical" evidence="1">
    <location>
        <begin position="163"/>
        <end position="186"/>
    </location>
</feature>
<proteinExistence type="predicted"/>
<name>A0AAD5HHD5_UMBRA</name>
<dbReference type="EMBL" id="MU620900">
    <property type="protein sequence ID" value="KAI8582571.1"/>
    <property type="molecule type" value="Genomic_DNA"/>
</dbReference>
<evidence type="ECO:0000313" key="3">
    <source>
        <dbReference type="Proteomes" id="UP001206595"/>
    </source>
</evidence>
<protein>
    <submittedName>
        <fullName evidence="2">Uncharacterized protein</fullName>
    </submittedName>
</protein>
<dbReference type="Proteomes" id="UP001206595">
    <property type="component" value="Unassembled WGS sequence"/>
</dbReference>
<keyword evidence="1" id="KW-1133">Transmembrane helix</keyword>
<sequence>MLSCDPDSNSCQWRSCTILGITLGWDNATHNPPVPCNSTTYCPNSQLSCQPLLAIGSACDTGRDDECSGTLSICLNSVCSAKTAQLNQICSTESISFGGPFISNVHDNCTSGTYCSALNGVGICQNTLSSGQGCLQDRQCESQKCQNGHCLSNESANNTLPPWQWAIVGCILFVFVMTSIGIFLVLRQRRRRQHQDLGDLHFDDPAAAKSFYQRQLAWWRREQQANNKDVQEEEKPVPALDEVYPYWHTNHTTESYDNSITPTPSAFPIPPRRSPALWKQKGNLASRAIEKVNIRLSGTFTPTFGGSHARKSKSPITPVPSPAIAYPIVDDDQEMKIWQAVRSETPPWPVQGKGWKFARAAK</sequence>
<comment type="caution">
    <text evidence="2">The sequence shown here is derived from an EMBL/GenBank/DDBJ whole genome shotgun (WGS) entry which is preliminary data.</text>
</comment>
<keyword evidence="1" id="KW-0472">Membrane</keyword>
<keyword evidence="3" id="KW-1185">Reference proteome</keyword>
<dbReference type="RefSeq" id="XP_051447575.1">
    <property type="nucleotide sequence ID" value="XM_051586793.1"/>
</dbReference>
<keyword evidence="1" id="KW-0812">Transmembrane</keyword>
<accession>A0AAD5HHD5</accession>
<dbReference type="AlphaFoldDB" id="A0AAD5HHD5"/>